<dbReference type="Pfam" id="PF00374">
    <property type="entry name" value="NiFeSe_Hases"/>
    <property type="match status" value="1"/>
</dbReference>
<feature type="binding site" evidence="1">
    <location>
        <position position="372"/>
    </location>
    <ligand>
        <name>Ni(2+)</name>
        <dbReference type="ChEBI" id="CHEBI:49786"/>
    </ligand>
</feature>
<proteinExistence type="predicted"/>
<dbReference type="PANTHER" id="PTHR42958:SF4">
    <property type="entry name" value="HYDROGENASE EXPRESSION_FORMATION PROTEIN HUPK"/>
    <property type="match status" value="1"/>
</dbReference>
<dbReference type="EMBL" id="SMFQ01000002">
    <property type="protein sequence ID" value="TCJ88392.1"/>
    <property type="molecule type" value="Genomic_DNA"/>
</dbReference>
<feature type="binding site" evidence="1">
    <location>
        <position position="329"/>
    </location>
    <ligand>
        <name>Mg(2+)</name>
        <dbReference type="ChEBI" id="CHEBI:18420"/>
    </ligand>
</feature>
<organism evidence="2 3">
    <name type="scientific">Cocleimonas flava</name>
    <dbReference type="NCBI Taxonomy" id="634765"/>
    <lineage>
        <taxon>Bacteria</taxon>
        <taxon>Pseudomonadati</taxon>
        <taxon>Pseudomonadota</taxon>
        <taxon>Gammaproteobacteria</taxon>
        <taxon>Thiotrichales</taxon>
        <taxon>Thiotrichaceae</taxon>
        <taxon>Cocleimonas</taxon>
    </lineage>
</organism>
<comment type="cofactor">
    <cofactor evidence="1">
        <name>Ni(2+)</name>
        <dbReference type="ChEBI" id="CHEBI:49786"/>
    </cofactor>
</comment>
<dbReference type="RefSeq" id="WP_131904089.1">
    <property type="nucleotide sequence ID" value="NZ_BAAAFU010000008.1"/>
</dbReference>
<dbReference type="InterPro" id="IPR050867">
    <property type="entry name" value="NiFe/NiFeSe_hydrgnase_LSU"/>
</dbReference>
<dbReference type="PANTHER" id="PTHR42958">
    <property type="entry name" value="HYDROGENASE-2 LARGE CHAIN"/>
    <property type="match status" value="1"/>
</dbReference>
<keyword evidence="3" id="KW-1185">Reference proteome</keyword>
<accession>A0A4R1F6Z7</accession>
<name>A0A4R1F6Z7_9GAMM</name>
<dbReference type="SUPFAM" id="SSF56762">
    <property type="entry name" value="HydB/Nqo4-like"/>
    <property type="match status" value="1"/>
</dbReference>
<reference evidence="2 3" key="1">
    <citation type="submission" date="2019-03" db="EMBL/GenBank/DDBJ databases">
        <title>Genomic Encyclopedia of Type Strains, Phase IV (KMG-IV): sequencing the most valuable type-strain genomes for metagenomic binning, comparative biology and taxonomic classification.</title>
        <authorList>
            <person name="Goeker M."/>
        </authorList>
    </citation>
    <scope>NUCLEOTIDE SEQUENCE [LARGE SCALE GENOMIC DNA]</scope>
    <source>
        <strain evidence="2 3">DSM 24830</strain>
    </source>
</reference>
<keyword evidence="1" id="KW-0533">Nickel</keyword>
<dbReference type="Gene3D" id="1.10.645.10">
    <property type="entry name" value="Cytochrome-c3 Hydrogenase, chain B"/>
    <property type="match status" value="1"/>
</dbReference>
<dbReference type="GO" id="GO:0016151">
    <property type="term" value="F:nickel cation binding"/>
    <property type="evidence" value="ECO:0007669"/>
    <property type="project" value="InterPro"/>
</dbReference>
<evidence type="ECO:0000313" key="3">
    <source>
        <dbReference type="Proteomes" id="UP000294887"/>
    </source>
</evidence>
<sequence length="381" mass="43283">MTSIAGELNISISYTDTNIDSRIESSRPLHASKIFTGKSITHTLTTIPLLFNICAKAQTVTAVRAIESATEKPSYKQTESFREALITLENLREQSLRVVMDWPKYRNEQAEVECISHISLGIAKLMHALEPVKVLDYQGQPSPNYSFKTSVELWMIFSEKLSQTIFGSSANDWLENTYKKEQLDIWAGKEQSQAAKFIHWLNQKKWKHSGKSNITHIPDINDIEVRELLKTQGHEFTGHPKWDDQCYELSWFSRKQCQPHQDNGIYSRMIGRLKEIADLILKLDTFYIKGTQLESGKSSVSGIAHSEAARGRLTHFVEIENETIKKLVILAPTEWNFHPEGVAVKSLNNLDAKSPHELHQQAELLIHAIDPCVGFNLSIEG</sequence>
<keyword evidence="1" id="KW-0479">Metal-binding</keyword>
<dbReference type="InterPro" id="IPR029014">
    <property type="entry name" value="NiFe-Hase_large"/>
</dbReference>
<comment type="caution">
    <text evidence="2">The sequence shown here is derived from an EMBL/GenBank/DDBJ whole genome shotgun (WGS) entry which is preliminary data.</text>
</comment>
<dbReference type="Proteomes" id="UP000294887">
    <property type="component" value="Unassembled WGS sequence"/>
</dbReference>
<gene>
    <name evidence="2" type="ORF">EV695_0236</name>
</gene>
<evidence type="ECO:0000256" key="1">
    <source>
        <dbReference type="PIRSR" id="PIRSR601501-1"/>
    </source>
</evidence>
<protein>
    <submittedName>
        <fullName evidence="2">Nickel-dependent hydrogenase</fullName>
    </submittedName>
</protein>
<dbReference type="InterPro" id="IPR001501">
    <property type="entry name" value="Ni-dep_hyd_lsu"/>
</dbReference>
<evidence type="ECO:0000313" key="2">
    <source>
        <dbReference type="EMBL" id="TCJ88392.1"/>
    </source>
</evidence>
<dbReference type="OrthoDB" id="9157196at2"/>
<keyword evidence="1" id="KW-0460">Magnesium</keyword>
<dbReference type="AlphaFoldDB" id="A0A4R1F6Z7"/>